<evidence type="ECO:0000313" key="2">
    <source>
        <dbReference type="Proteomes" id="UP001216674"/>
    </source>
</evidence>
<reference evidence="1 2" key="1">
    <citation type="submission" date="2023-03" db="EMBL/GenBank/DDBJ databases">
        <title>Draft assemblies of triclosan tolerant bacteria isolated from returned activated sludge.</title>
        <authorList>
            <person name="Van Hamelsveld S."/>
        </authorList>
    </citation>
    <scope>NUCLEOTIDE SEQUENCE [LARGE SCALE GENOMIC DNA]</scope>
    <source>
        <strain evidence="1 2">GW210010_S58</strain>
    </source>
</reference>
<dbReference type="RefSeq" id="WP_276263438.1">
    <property type="nucleotide sequence ID" value="NZ_JARJLM010000017.1"/>
</dbReference>
<dbReference type="Proteomes" id="UP001216674">
    <property type="component" value="Unassembled WGS sequence"/>
</dbReference>
<keyword evidence="2" id="KW-1185">Reference proteome</keyword>
<sequence length="43" mass="4620">MLQILDTVSGEKRECSEFEVRGADRGNAKDFTAISGGMMKAIG</sequence>
<proteinExistence type="predicted"/>
<accession>A0ABT6AG72</accession>
<organism evidence="1 2">
    <name type="scientific">Cupriavidus basilensis</name>
    <dbReference type="NCBI Taxonomy" id="68895"/>
    <lineage>
        <taxon>Bacteria</taxon>
        <taxon>Pseudomonadati</taxon>
        <taxon>Pseudomonadota</taxon>
        <taxon>Betaproteobacteria</taxon>
        <taxon>Burkholderiales</taxon>
        <taxon>Burkholderiaceae</taxon>
        <taxon>Cupriavidus</taxon>
    </lineage>
</organism>
<name>A0ABT6AG72_9BURK</name>
<dbReference type="EMBL" id="JARJLM010000017">
    <property type="protein sequence ID" value="MDF3831600.1"/>
    <property type="molecule type" value="Genomic_DNA"/>
</dbReference>
<protein>
    <submittedName>
        <fullName evidence="1">Uncharacterized protein</fullName>
    </submittedName>
</protein>
<comment type="caution">
    <text evidence="1">The sequence shown here is derived from an EMBL/GenBank/DDBJ whole genome shotgun (WGS) entry which is preliminary data.</text>
</comment>
<evidence type="ECO:0000313" key="1">
    <source>
        <dbReference type="EMBL" id="MDF3831600.1"/>
    </source>
</evidence>
<gene>
    <name evidence="1" type="ORF">P3W85_01300</name>
</gene>